<reference evidence="2 3" key="1">
    <citation type="submission" date="2018-08" db="EMBL/GenBank/DDBJ databases">
        <title>A genome reference for cultivated species of the human gut microbiota.</title>
        <authorList>
            <person name="Zou Y."/>
            <person name="Xue W."/>
            <person name="Luo G."/>
        </authorList>
    </citation>
    <scope>NUCLEOTIDE SEQUENCE [LARGE SCALE GENOMIC DNA]</scope>
    <source>
        <strain evidence="2 3">OM05-15BH</strain>
    </source>
</reference>
<accession>A0A3E5B081</accession>
<dbReference type="EMBL" id="QSUL01000023">
    <property type="protein sequence ID" value="RGN30986.1"/>
    <property type="molecule type" value="Genomic_DNA"/>
</dbReference>
<organism evidence="2 3">
    <name type="scientific">Bacteroides oleiciplenus</name>
    <dbReference type="NCBI Taxonomy" id="626931"/>
    <lineage>
        <taxon>Bacteria</taxon>
        <taxon>Pseudomonadati</taxon>
        <taxon>Bacteroidota</taxon>
        <taxon>Bacteroidia</taxon>
        <taxon>Bacteroidales</taxon>
        <taxon>Bacteroidaceae</taxon>
        <taxon>Bacteroides</taxon>
    </lineage>
</organism>
<sequence>MKRMTIIGLLLLLLLWLTACKDRELSYALQAEVTVTADWSGAGMEEESNYGATLLFYPQDGGEPRLALMGDRKQATLRLAKGSYDVILFNRSFDDFGSVAFRGQDRLETLEAYARKVETRTGTRVIVSPPEKIAAAVMRDFDVEQEKCRLHLEPVLLTRKMEVRLNVKGLQNVRRARCVLQGMPLSMLLHNGQAGSETGGQEFALGNPAFEPGSLTDGTLTGTLNTFGAEEETLHAIEVEVLLVDGKTIVKQTMTDISFKEETDGEGNIVIRLEADIPEPLPDVKPEGGSGSGFDADVDDWDEEHTQEVPV</sequence>
<dbReference type="InterPro" id="IPR033410">
    <property type="entry name" value="DUF5119"/>
</dbReference>
<evidence type="ECO:0000256" key="1">
    <source>
        <dbReference type="SAM" id="MobiDB-lite"/>
    </source>
</evidence>
<dbReference type="Proteomes" id="UP000260983">
    <property type="component" value="Unassembled WGS sequence"/>
</dbReference>
<gene>
    <name evidence="2" type="ORF">DXB65_21960</name>
</gene>
<dbReference type="Pfam" id="PF17145">
    <property type="entry name" value="DUF5119"/>
    <property type="match status" value="1"/>
</dbReference>
<comment type="caution">
    <text evidence="2">The sequence shown here is derived from an EMBL/GenBank/DDBJ whole genome shotgun (WGS) entry which is preliminary data.</text>
</comment>
<evidence type="ECO:0000313" key="2">
    <source>
        <dbReference type="EMBL" id="RGN30986.1"/>
    </source>
</evidence>
<name>A0A3E5B081_9BACE</name>
<protein>
    <submittedName>
        <fullName evidence="2">DUF5119 domain-containing protein</fullName>
    </submittedName>
</protein>
<dbReference type="AlphaFoldDB" id="A0A3E5B081"/>
<feature type="region of interest" description="Disordered" evidence="1">
    <location>
        <begin position="278"/>
        <end position="311"/>
    </location>
</feature>
<evidence type="ECO:0000313" key="3">
    <source>
        <dbReference type="Proteomes" id="UP000260983"/>
    </source>
</evidence>
<proteinExistence type="predicted"/>
<dbReference type="PROSITE" id="PS51257">
    <property type="entry name" value="PROKAR_LIPOPROTEIN"/>
    <property type="match status" value="1"/>
</dbReference>
<dbReference type="RefSeq" id="WP_009132100.1">
    <property type="nucleotide sequence ID" value="NZ_CABKRN010000006.1"/>
</dbReference>